<name>A0A067KRW8_JATCU</name>
<feature type="domain" description="F-box" evidence="1">
    <location>
        <begin position="1"/>
        <end position="42"/>
    </location>
</feature>
<dbReference type="PANTHER" id="PTHR32278:SF15">
    <property type="entry name" value="F-BOX PROTEIN PP2-B13-RELATED"/>
    <property type="match status" value="1"/>
</dbReference>
<dbReference type="PANTHER" id="PTHR32278">
    <property type="entry name" value="F-BOX DOMAIN-CONTAINING PROTEIN"/>
    <property type="match status" value="1"/>
</dbReference>
<dbReference type="CDD" id="cd22162">
    <property type="entry name" value="F-box_AtSKIP3-like"/>
    <property type="match status" value="1"/>
</dbReference>
<dbReference type="AlphaFoldDB" id="A0A067KRW8"/>
<dbReference type="SMART" id="SM00256">
    <property type="entry name" value="FBOX"/>
    <property type="match status" value="1"/>
</dbReference>
<protein>
    <recommendedName>
        <fullName evidence="1">F-box domain-containing protein</fullName>
    </recommendedName>
</protein>
<sequence length="272" mass="31060">MLPEGCVSKILSFTSPLDVCRSSLVSSDFRSAMDSDAVWERFLPVDYHDILSRLVTPLKFSSKKELYLRLCEPVLIDAGRKSFKLEKSSGKKSCTLSARELFIMWGDVPTYWSWMPTTESRFSEVAILRTTWWLEIQGKIRTQMLSPNTKYGAYLIMKISDRAYGLDFIPSEMSVEVGNQVSSSTGYLHCQDNNKQPIVCLDNTNPTEVVETSLKDKQEKMPRERDDAWNEIELGEFFTGENDEEVKMSFMEVKGCQLKGGLVIDSIEIRPK</sequence>
<dbReference type="PROSITE" id="PS50181">
    <property type="entry name" value="FBOX"/>
    <property type="match status" value="1"/>
</dbReference>
<dbReference type="InterPro" id="IPR025886">
    <property type="entry name" value="PP2-like"/>
</dbReference>
<dbReference type="Proteomes" id="UP000027138">
    <property type="component" value="Unassembled WGS sequence"/>
</dbReference>
<dbReference type="Pfam" id="PF14299">
    <property type="entry name" value="PP2"/>
    <property type="match status" value="1"/>
</dbReference>
<proteinExistence type="predicted"/>
<accession>A0A067KRW8</accession>
<dbReference type="KEGG" id="jcu:105633361"/>
<gene>
    <name evidence="2" type="ORF">JCGZ_05029</name>
</gene>
<evidence type="ECO:0000259" key="1">
    <source>
        <dbReference type="PROSITE" id="PS50181"/>
    </source>
</evidence>
<dbReference type="STRING" id="180498.A0A067KRW8"/>
<dbReference type="OrthoDB" id="1918565at2759"/>
<keyword evidence="3" id="KW-1185">Reference proteome</keyword>
<reference evidence="2 3" key="1">
    <citation type="journal article" date="2014" name="PLoS ONE">
        <title>Global Analysis of Gene Expression Profiles in Physic Nut (Jatropha curcas L.) Seedlings Exposed to Salt Stress.</title>
        <authorList>
            <person name="Zhang L."/>
            <person name="Zhang C."/>
            <person name="Wu P."/>
            <person name="Chen Y."/>
            <person name="Li M."/>
            <person name="Jiang H."/>
            <person name="Wu G."/>
        </authorList>
    </citation>
    <scope>NUCLEOTIDE SEQUENCE [LARGE SCALE GENOMIC DNA]</scope>
    <source>
        <strain evidence="3">cv. GZQX0401</strain>
        <tissue evidence="2">Young leaves</tissue>
    </source>
</reference>
<dbReference type="Gene3D" id="1.20.1280.50">
    <property type="match status" value="1"/>
</dbReference>
<dbReference type="InterPro" id="IPR036047">
    <property type="entry name" value="F-box-like_dom_sf"/>
</dbReference>
<dbReference type="SUPFAM" id="SSF81383">
    <property type="entry name" value="F-box domain"/>
    <property type="match status" value="1"/>
</dbReference>
<dbReference type="EMBL" id="KK914355">
    <property type="protein sequence ID" value="KDP38872.1"/>
    <property type="molecule type" value="Genomic_DNA"/>
</dbReference>
<dbReference type="InterPro" id="IPR001810">
    <property type="entry name" value="F-box_dom"/>
</dbReference>
<organism evidence="2 3">
    <name type="scientific">Jatropha curcas</name>
    <name type="common">Barbados nut</name>
    <dbReference type="NCBI Taxonomy" id="180498"/>
    <lineage>
        <taxon>Eukaryota</taxon>
        <taxon>Viridiplantae</taxon>
        <taxon>Streptophyta</taxon>
        <taxon>Embryophyta</taxon>
        <taxon>Tracheophyta</taxon>
        <taxon>Spermatophyta</taxon>
        <taxon>Magnoliopsida</taxon>
        <taxon>eudicotyledons</taxon>
        <taxon>Gunneridae</taxon>
        <taxon>Pentapetalae</taxon>
        <taxon>rosids</taxon>
        <taxon>fabids</taxon>
        <taxon>Malpighiales</taxon>
        <taxon>Euphorbiaceae</taxon>
        <taxon>Crotonoideae</taxon>
        <taxon>Jatropheae</taxon>
        <taxon>Jatropha</taxon>
    </lineage>
</organism>
<evidence type="ECO:0000313" key="2">
    <source>
        <dbReference type="EMBL" id="KDP38872.1"/>
    </source>
</evidence>
<evidence type="ECO:0000313" key="3">
    <source>
        <dbReference type="Proteomes" id="UP000027138"/>
    </source>
</evidence>
<dbReference type="Pfam" id="PF00646">
    <property type="entry name" value="F-box"/>
    <property type="match status" value="1"/>
</dbReference>